<keyword evidence="4" id="KW-1185">Reference proteome</keyword>
<organism evidence="3 4">
    <name type="scientific">Symbiochloris irregularis</name>
    <dbReference type="NCBI Taxonomy" id="706552"/>
    <lineage>
        <taxon>Eukaryota</taxon>
        <taxon>Viridiplantae</taxon>
        <taxon>Chlorophyta</taxon>
        <taxon>core chlorophytes</taxon>
        <taxon>Trebouxiophyceae</taxon>
        <taxon>Trebouxiales</taxon>
        <taxon>Trebouxiaceae</taxon>
        <taxon>Symbiochloris</taxon>
    </lineage>
</organism>
<dbReference type="Pfam" id="PF00646">
    <property type="entry name" value="F-box"/>
    <property type="match status" value="1"/>
</dbReference>
<comment type="caution">
    <text evidence="3">The sequence shown here is derived from an EMBL/GenBank/DDBJ whole genome shotgun (WGS) entry which is preliminary data.</text>
</comment>
<evidence type="ECO:0000313" key="3">
    <source>
        <dbReference type="EMBL" id="KAK9795232.1"/>
    </source>
</evidence>
<accession>A0AAW1NQH9</accession>
<reference evidence="3 4" key="1">
    <citation type="journal article" date="2024" name="Nat. Commun.">
        <title>Phylogenomics reveals the evolutionary origins of lichenization in chlorophyte algae.</title>
        <authorList>
            <person name="Puginier C."/>
            <person name="Libourel C."/>
            <person name="Otte J."/>
            <person name="Skaloud P."/>
            <person name="Haon M."/>
            <person name="Grisel S."/>
            <person name="Petersen M."/>
            <person name="Berrin J.G."/>
            <person name="Delaux P.M."/>
            <person name="Dal Grande F."/>
            <person name="Keller J."/>
        </authorList>
    </citation>
    <scope>NUCLEOTIDE SEQUENCE [LARGE SCALE GENOMIC DNA]</scope>
    <source>
        <strain evidence="3 4">SAG 2036</strain>
    </source>
</reference>
<dbReference type="Gene3D" id="1.20.1280.50">
    <property type="match status" value="1"/>
</dbReference>
<evidence type="ECO:0000256" key="1">
    <source>
        <dbReference type="ARBA" id="ARBA00004430"/>
    </source>
</evidence>
<gene>
    <name evidence="3" type="ORF">WJX73_008379</name>
</gene>
<dbReference type="EMBL" id="JALJOQ010000130">
    <property type="protein sequence ID" value="KAK9795232.1"/>
    <property type="molecule type" value="Genomic_DNA"/>
</dbReference>
<dbReference type="PROSITE" id="PS50181">
    <property type="entry name" value="FBOX"/>
    <property type="match status" value="1"/>
</dbReference>
<proteinExistence type="predicted"/>
<dbReference type="InterPro" id="IPR001810">
    <property type="entry name" value="F-box_dom"/>
</dbReference>
<dbReference type="SUPFAM" id="SSF81383">
    <property type="entry name" value="F-box domain"/>
    <property type="match status" value="1"/>
</dbReference>
<dbReference type="Gene3D" id="3.80.10.10">
    <property type="entry name" value="Ribonuclease Inhibitor"/>
    <property type="match status" value="1"/>
</dbReference>
<feature type="domain" description="F-box" evidence="2">
    <location>
        <begin position="13"/>
        <end position="62"/>
    </location>
</feature>
<protein>
    <recommendedName>
        <fullName evidence="2">F-box domain-containing protein</fullName>
    </recommendedName>
</protein>
<evidence type="ECO:0000259" key="2">
    <source>
        <dbReference type="PROSITE" id="PS50181"/>
    </source>
</evidence>
<dbReference type="AlphaFoldDB" id="A0AAW1NQH9"/>
<evidence type="ECO:0000313" key="4">
    <source>
        <dbReference type="Proteomes" id="UP001465755"/>
    </source>
</evidence>
<sequence length="301" mass="34231">MQQGGGNRRCALRPDWSKLPLELLTTIFQQLNTKELVRAELCCKTWHSVLSKPQVPGLWGCVEIKLDELPNRLDLPPQDWDEHDVASEMFLPFCQWLQDRAPGLESLHLMTAIESELTLAELQLLRHLGSLRTLSIWSPPDSISALFPGGMAGYGQALGRLTMLTSLDLRHIGAPEFDPVQLCHMSSLRHLVLNYLDITVDFDVPCAWQNLTKLNLSGNRMNQMPGKLSVLHSLKMLHLEEQYGDFQITEPMDFLTQMKDLSQVQLWQKSDHSWNESSLYALVQGRLLIRKTPGCKVSLHE</sequence>
<dbReference type="Proteomes" id="UP001465755">
    <property type="component" value="Unassembled WGS sequence"/>
</dbReference>
<dbReference type="SUPFAM" id="SSF52047">
    <property type="entry name" value="RNI-like"/>
    <property type="match status" value="1"/>
</dbReference>
<dbReference type="SMART" id="SM00256">
    <property type="entry name" value="FBOX"/>
    <property type="match status" value="1"/>
</dbReference>
<dbReference type="InterPro" id="IPR032675">
    <property type="entry name" value="LRR_dom_sf"/>
</dbReference>
<dbReference type="InterPro" id="IPR036047">
    <property type="entry name" value="F-box-like_dom_sf"/>
</dbReference>
<name>A0AAW1NQH9_9CHLO</name>
<comment type="subcellular location">
    <subcellularLocation>
        <location evidence="1">Cytoplasm</location>
        <location evidence="1">Cytoskeleton</location>
        <location evidence="1">Cilium axoneme</location>
    </subcellularLocation>
</comment>
<dbReference type="GO" id="GO:0005930">
    <property type="term" value="C:axoneme"/>
    <property type="evidence" value="ECO:0007669"/>
    <property type="project" value="UniProtKB-SubCell"/>
</dbReference>